<organism evidence="2 3">
    <name type="scientific">Phreatobacter oligotrophus</name>
    <dbReference type="NCBI Taxonomy" id="1122261"/>
    <lineage>
        <taxon>Bacteria</taxon>
        <taxon>Pseudomonadati</taxon>
        <taxon>Pseudomonadota</taxon>
        <taxon>Alphaproteobacteria</taxon>
        <taxon>Hyphomicrobiales</taxon>
        <taxon>Phreatobacteraceae</taxon>
        <taxon>Phreatobacter</taxon>
    </lineage>
</organism>
<evidence type="ECO:0000256" key="1">
    <source>
        <dbReference type="SAM" id="MobiDB-lite"/>
    </source>
</evidence>
<name>A0A2T4ZF13_9HYPH</name>
<reference evidence="2 3" key="1">
    <citation type="submission" date="2018-04" db="EMBL/GenBank/DDBJ databases">
        <title>Genomic Encyclopedia of Archaeal and Bacterial Type Strains, Phase II (KMG-II): from individual species to whole genera.</title>
        <authorList>
            <person name="Goeker M."/>
        </authorList>
    </citation>
    <scope>NUCLEOTIDE SEQUENCE [LARGE SCALE GENOMIC DNA]</scope>
    <source>
        <strain evidence="2 3">DSM 25521</strain>
    </source>
</reference>
<sequence length="160" mass="17949">MPQGASAASARLFLVPAIVAMVGLALAPHAALGQAGYPPPAPGMAPPSFGNPAQQHFEILRQQDQQRRDFDAFQANQQRIQQQNLDTIRRQQQLQRRERDSMRRDQLEAEARAASSARQVQGARVRRPLTDEERARIDRATRRPPSSVPSIMIEDGPRRR</sequence>
<feature type="compositionally biased region" description="Basic and acidic residues" evidence="1">
    <location>
        <begin position="95"/>
        <end position="111"/>
    </location>
</feature>
<keyword evidence="3" id="KW-1185">Reference proteome</keyword>
<evidence type="ECO:0000313" key="3">
    <source>
        <dbReference type="Proteomes" id="UP000241808"/>
    </source>
</evidence>
<feature type="compositionally biased region" description="Basic and acidic residues" evidence="1">
    <location>
        <begin position="128"/>
        <end position="141"/>
    </location>
</feature>
<proteinExistence type="predicted"/>
<evidence type="ECO:0000313" key="2">
    <source>
        <dbReference type="EMBL" id="PTM60481.1"/>
    </source>
</evidence>
<dbReference type="AlphaFoldDB" id="A0A2T4ZF13"/>
<comment type="caution">
    <text evidence="2">The sequence shown here is derived from an EMBL/GenBank/DDBJ whole genome shotgun (WGS) entry which is preliminary data.</text>
</comment>
<dbReference type="RefSeq" id="WP_108176314.1">
    <property type="nucleotide sequence ID" value="NZ_PZZL01000003.1"/>
</dbReference>
<protein>
    <submittedName>
        <fullName evidence="2">Uncharacterized protein</fullName>
    </submittedName>
</protein>
<gene>
    <name evidence="2" type="ORF">C8P69_103415</name>
</gene>
<feature type="region of interest" description="Disordered" evidence="1">
    <location>
        <begin position="79"/>
        <end position="160"/>
    </location>
</feature>
<accession>A0A2T4ZF13</accession>
<dbReference type="EMBL" id="PZZL01000003">
    <property type="protein sequence ID" value="PTM60481.1"/>
    <property type="molecule type" value="Genomic_DNA"/>
</dbReference>
<dbReference type="Proteomes" id="UP000241808">
    <property type="component" value="Unassembled WGS sequence"/>
</dbReference>